<dbReference type="Pfam" id="PF00069">
    <property type="entry name" value="Pkinase"/>
    <property type="match status" value="1"/>
</dbReference>
<keyword evidence="5" id="KW-0418">Kinase</keyword>
<evidence type="ECO:0000259" key="7">
    <source>
        <dbReference type="PROSITE" id="PS50011"/>
    </source>
</evidence>
<dbReference type="InterPro" id="IPR039192">
    <property type="entry name" value="STKc_GSK3"/>
</dbReference>
<dbReference type="EMBL" id="HE573026">
    <property type="protein sequence ID" value="CCC52351.1"/>
    <property type="molecule type" value="Genomic_DNA"/>
</dbReference>
<dbReference type="InterPro" id="IPR008271">
    <property type="entry name" value="Ser/Thr_kinase_AS"/>
</dbReference>
<evidence type="ECO:0000256" key="2">
    <source>
        <dbReference type="ARBA" id="ARBA00022527"/>
    </source>
</evidence>
<proteinExistence type="inferred from homology"/>
<dbReference type="GO" id="GO:0007165">
    <property type="term" value="P:signal transduction"/>
    <property type="evidence" value="ECO:0007669"/>
    <property type="project" value="TreeGrafter"/>
</dbReference>
<dbReference type="InterPro" id="IPR050591">
    <property type="entry name" value="GSK-3"/>
</dbReference>
<dbReference type="VEuPathDB" id="TriTrypDB:TvY486_1013940"/>
<dbReference type="AlphaFoldDB" id="G0U4I7"/>
<dbReference type="GO" id="GO:0005634">
    <property type="term" value="C:nucleus"/>
    <property type="evidence" value="ECO:0007669"/>
    <property type="project" value="TreeGrafter"/>
</dbReference>
<keyword evidence="6" id="KW-0067">ATP-binding</keyword>
<dbReference type="PANTHER" id="PTHR24057">
    <property type="entry name" value="GLYCOGEN SYNTHASE KINASE-3 ALPHA"/>
    <property type="match status" value="1"/>
</dbReference>
<keyword evidence="2" id="KW-0723">Serine/threonine-protein kinase</keyword>
<feature type="domain" description="Protein kinase" evidence="7">
    <location>
        <begin position="20"/>
        <end position="311"/>
    </location>
</feature>
<organism evidence="8">
    <name type="scientific">Trypanosoma vivax (strain Y486)</name>
    <dbReference type="NCBI Taxonomy" id="1055687"/>
    <lineage>
        <taxon>Eukaryota</taxon>
        <taxon>Discoba</taxon>
        <taxon>Euglenozoa</taxon>
        <taxon>Kinetoplastea</taxon>
        <taxon>Metakinetoplastina</taxon>
        <taxon>Trypanosomatida</taxon>
        <taxon>Trypanosomatidae</taxon>
        <taxon>Trypanosoma</taxon>
        <taxon>Duttonella</taxon>
    </lineage>
</organism>
<dbReference type="GO" id="GO:0030154">
    <property type="term" value="P:cell differentiation"/>
    <property type="evidence" value="ECO:0007669"/>
    <property type="project" value="TreeGrafter"/>
</dbReference>
<dbReference type="Gene3D" id="1.10.510.10">
    <property type="entry name" value="Transferase(Phosphotransferase) domain 1"/>
    <property type="match status" value="1"/>
</dbReference>
<dbReference type="GO" id="GO:0005737">
    <property type="term" value="C:cytoplasm"/>
    <property type="evidence" value="ECO:0007669"/>
    <property type="project" value="TreeGrafter"/>
</dbReference>
<dbReference type="OMA" id="MKTTMPM"/>
<dbReference type="CDD" id="cd14137">
    <property type="entry name" value="STKc_GSK3"/>
    <property type="match status" value="1"/>
</dbReference>
<keyword evidence="4" id="KW-0547">Nucleotide-binding</keyword>
<evidence type="ECO:0000256" key="5">
    <source>
        <dbReference type="ARBA" id="ARBA00022777"/>
    </source>
</evidence>
<reference evidence="8" key="1">
    <citation type="journal article" date="2012" name="Proc. Natl. Acad. Sci. U.S.A.">
        <title>Antigenic diversity is generated by distinct evolutionary mechanisms in African trypanosome species.</title>
        <authorList>
            <person name="Jackson A.P."/>
            <person name="Berry A."/>
            <person name="Aslett M."/>
            <person name="Allison H.C."/>
            <person name="Burton P."/>
            <person name="Vavrova-Anderson J."/>
            <person name="Brown R."/>
            <person name="Browne H."/>
            <person name="Corton N."/>
            <person name="Hauser H."/>
            <person name="Gamble J."/>
            <person name="Gilderthorp R."/>
            <person name="Marcello L."/>
            <person name="McQuillan J."/>
            <person name="Otto T.D."/>
            <person name="Quail M.A."/>
            <person name="Sanders M.J."/>
            <person name="van Tonder A."/>
            <person name="Ginger M.L."/>
            <person name="Field M.C."/>
            <person name="Barry J.D."/>
            <person name="Hertz-Fowler C."/>
            <person name="Berriman M."/>
        </authorList>
    </citation>
    <scope>NUCLEOTIDE SEQUENCE</scope>
    <source>
        <strain evidence="8">Y486</strain>
    </source>
</reference>
<dbReference type="FunFam" id="1.10.510.10:FF:000082">
    <property type="entry name" value="Shaggy-related protein kinase kappa"/>
    <property type="match status" value="1"/>
</dbReference>
<name>G0U4I7_TRYVY</name>
<dbReference type="GO" id="GO:0004674">
    <property type="term" value="F:protein serine/threonine kinase activity"/>
    <property type="evidence" value="ECO:0007669"/>
    <property type="project" value="UniProtKB-KW"/>
</dbReference>
<evidence type="ECO:0000256" key="3">
    <source>
        <dbReference type="ARBA" id="ARBA00022679"/>
    </source>
</evidence>
<evidence type="ECO:0000256" key="4">
    <source>
        <dbReference type="ARBA" id="ARBA00022741"/>
    </source>
</evidence>
<evidence type="ECO:0000256" key="6">
    <source>
        <dbReference type="ARBA" id="ARBA00022840"/>
    </source>
</evidence>
<dbReference type="PROSITE" id="PS00108">
    <property type="entry name" value="PROTEIN_KINASE_ST"/>
    <property type="match status" value="1"/>
</dbReference>
<dbReference type="InterPro" id="IPR000719">
    <property type="entry name" value="Prot_kinase_dom"/>
</dbReference>
<gene>
    <name evidence="8" type="ORF">TVY486_1013940</name>
</gene>
<protein>
    <recommendedName>
        <fullName evidence="7">Protein kinase domain-containing protein</fullName>
    </recommendedName>
</protein>
<dbReference type="PROSITE" id="PS50011">
    <property type="entry name" value="PROTEIN_KINASE_DOM"/>
    <property type="match status" value="1"/>
</dbReference>
<evidence type="ECO:0000313" key="8">
    <source>
        <dbReference type="EMBL" id="CCC52351.1"/>
    </source>
</evidence>
<dbReference type="InterPro" id="IPR011009">
    <property type="entry name" value="Kinase-like_dom_sf"/>
</dbReference>
<dbReference type="PANTHER" id="PTHR24057:SF0">
    <property type="entry name" value="PROTEIN KINASE SHAGGY-RELATED"/>
    <property type="match status" value="1"/>
</dbReference>
<sequence length="353" mass="40415">MALNTAEAADERSGREMERYTIERVAGQGTFGTVQLARDKKSGALVAIKKVVQDPRFKNRELQIMQDLARLRHPNIITLNNYFYTVGGEERRNDVYLNVVMEFVPETLHRLCRNYYRRLASPPLILVKVFLYQLLRSIACLHLPNINICHRDIKPHNVLVNEATGELKLCDFGSAKKLVATEPNVAYICSRYYRAPELIFGNQFYTTAVDIWSVGCIFAEMLLGEPVFCGDNTAGQLREIVKILGRPSADEIRKLNSENAEINIPNNKPLPWENVFKQQLPNDVYDLCSKIFKYIPDQRITPLDALCHPFFDELRDPTTKLHNGSPLPPKLHVFLPEEIEVMSDAQKEMLVRV</sequence>
<comment type="similarity">
    <text evidence="1">Belongs to the protein kinase superfamily. CMGC Ser/Thr protein kinase family. GSK-3 subfamily.</text>
</comment>
<dbReference type="Gene3D" id="3.30.200.20">
    <property type="entry name" value="Phosphorylase Kinase, domain 1"/>
    <property type="match status" value="1"/>
</dbReference>
<dbReference type="GO" id="GO:0005524">
    <property type="term" value="F:ATP binding"/>
    <property type="evidence" value="ECO:0007669"/>
    <property type="project" value="UniProtKB-KW"/>
</dbReference>
<accession>G0U4I7</accession>
<keyword evidence="3" id="KW-0808">Transferase</keyword>
<dbReference type="SMART" id="SM00220">
    <property type="entry name" value="S_TKc"/>
    <property type="match status" value="1"/>
</dbReference>
<evidence type="ECO:0000256" key="1">
    <source>
        <dbReference type="ARBA" id="ARBA00005527"/>
    </source>
</evidence>
<dbReference type="SUPFAM" id="SSF56112">
    <property type="entry name" value="Protein kinase-like (PK-like)"/>
    <property type="match status" value="1"/>
</dbReference>